<dbReference type="SUPFAM" id="SSF55797">
    <property type="entry name" value="PR-1-like"/>
    <property type="match status" value="1"/>
</dbReference>
<accession>A0A9E4N5U4</accession>
<evidence type="ECO:0000313" key="7">
    <source>
        <dbReference type="Proteomes" id="UP000886667"/>
    </source>
</evidence>
<dbReference type="InterPro" id="IPR035940">
    <property type="entry name" value="CAP_sf"/>
</dbReference>
<proteinExistence type="predicted"/>
<feature type="compositionally biased region" description="Polar residues" evidence="2">
    <location>
        <begin position="95"/>
        <end position="111"/>
    </location>
</feature>
<feature type="compositionally biased region" description="Polar residues" evidence="2">
    <location>
        <begin position="36"/>
        <end position="76"/>
    </location>
</feature>
<evidence type="ECO:0000256" key="1">
    <source>
        <dbReference type="ARBA" id="ARBA00022729"/>
    </source>
</evidence>
<comment type="caution">
    <text evidence="6">The sequence shown here is derived from an EMBL/GenBank/DDBJ whole genome shotgun (WGS) entry which is preliminary data.</text>
</comment>
<evidence type="ECO:0000256" key="2">
    <source>
        <dbReference type="SAM" id="MobiDB-lite"/>
    </source>
</evidence>
<dbReference type="InterPro" id="IPR013783">
    <property type="entry name" value="Ig-like_fold"/>
</dbReference>
<dbReference type="EMBL" id="JAEPCM010000621">
    <property type="protein sequence ID" value="MCG7948099.1"/>
    <property type="molecule type" value="Genomic_DNA"/>
</dbReference>
<dbReference type="PANTHER" id="PTHR31157">
    <property type="entry name" value="SCP DOMAIN-CONTAINING PROTEIN"/>
    <property type="match status" value="1"/>
</dbReference>
<dbReference type="Gene3D" id="2.60.40.10">
    <property type="entry name" value="Immunoglobulins"/>
    <property type="match status" value="1"/>
</dbReference>
<feature type="domain" description="SbsA Ig-like" evidence="5">
    <location>
        <begin position="188"/>
        <end position="291"/>
    </location>
</feature>
<feature type="signal peptide" evidence="3">
    <location>
        <begin position="1"/>
        <end position="24"/>
    </location>
</feature>
<evidence type="ECO:0000256" key="3">
    <source>
        <dbReference type="SAM" id="SignalP"/>
    </source>
</evidence>
<organism evidence="6 7">
    <name type="scientific">Candidatus Thiodiazotropha taylori</name>
    <dbReference type="NCBI Taxonomy" id="2792791"/>
    <lineage>
        <taxon>Bacteria</taxon>
        <taxon>Pseudomonadati</taxon>
        <taxon>Pseudomonadota</taxon>
        <taxon>Gammaproteobacteria</taxon>
        <taxon>Chromatiales</taxon>
        <taxon>Sedimenticolaceae</taxon>
        <taxon>Candidatus Thiodiazotropha</taxon>
    </lineage>
</organism>
<sequence>MLLKNNTKALLLSLLLSLTLVACGGGGSGGDDGGSQTTVDDNTQDDSSGGDDNSTPPQETGDDTTNPDQGDNNPVETEQPPPADDVVTPQPVNQPPSASISGSQNITSGETVTLDGSASSDPDGDSLSYLWTQTAGEALNLTNNSNPSLSFIAPEVTQSSSLSLRLTVNDGEYSAAANITLQLSPATDSTAPTVTSRSPLADAVGVSTTTQVSVSFDEPLDATLIDNQSLLVTQAGSSVAASVSYDSDSDSLILSFDSALLAETLYRVTLGSNLQDPSGNPVPPESWDFTTGSSYNLGNTSQATIDACMDESDKLMLTLVNNARAVSRDCGGTQYGAVEAIAWQCQLETAAQNHSTSMADNDFFDHTGLDGSSPGDRITAAGYNWRAYAENIAAGYNDEEAVMTAWLESPGHCANIMNTSVTEIGAGMAENASARYRIYWTQDFADQ</sequence>
<dbReference type="PROSITE" id="PS51257">
    <property type="entry name" value="PROKAR_LIPOPROTEIN"/>
    <property type="match status" value="1"/>
</dbReference>
<dbReference type="Pfam" id="PF13205">
    <property type="entry name" value="Big_5"/>
    <property type="match status" value="1"/>
</dbReference>
<evidence type="ECO:0000313" key="6">
    <source>
        <dbReference type="EMBL" id="MCG7948099.1"/>
    </source>
</evidence>
<feature type="chain" id="PRO_5038527691" evidence="3">
    <location>
        <begin position="25"/>
        <end position="447"/>
    </location>
</feature>
<evidence type="ECO:0000259" key="4">
    <source>
        <dbReference type="Pfam" id="PF00188"/>
    </source>
</evidence>
<dbReference type="InterPro" id="IPR035986">
    <property type="entry name" value="PKD_dom_sf"/>
</dbReference>
<evidence type="ECO:0000259" key="5">
    <source>
        <dbReference type="Pfam" id="PF13205"/>
    </source>
</evidence>
<dbReference type="Proteomes" id="UP000886667">
    <property type="component" value="Unassembled WGS sequence"/>
</dbReference>
<feature type="domain" description="SCP" evidence="4">
    <location>
        <begin position="317"/>
        <end position="444"/>
    </location>
</feature>
<keyword evidence="1 3" id="KW-0732">Signal</keyword>
<gene>
    <name evidence="6" type="ORF">JAZ07_17280</name>
</gene>
<dbReference type="AlphaFoldDB" id="A0A9E4N5U4"/>
<dbReference type="CDD" id="cd05379">
    <property type="entry name" value="CAP_bacterial"/>
    <property type="match status" value="1"/>
</dbReference>
<dbReference type="InterPro" id="IPR014044">
    <property type="entry name" value="CAP_dom"/>
</dbReference>
<dbReference type="InterPro" id="IPR032812">
    <property type="entry name" value="SbsA_Ig"/>
</dbReference>
<dbReference type="Gene3D" id="3.40.33.10">
    <property type="entry name" value="CAP"/>
    <property type="match status" value="1"/>
</dbReference>
<name>A0A9E4N5U4_9GAMM</name>
<dbReference type="Pfam" id="PF22352">
    <property type="entry name" value="K319L-like_PKD"/>
    <property type="match status" value="1"/>
</dbReference>
<reference evidence="6" key="1">
    <citation type="journal article" date="2021" name="Proc. Natl. Acad. Sci. U.S.A.">
        <title>Global biogeography of chemosynthetic symbionts reveals both localized and globally distributed symbiont groups. .</title>
        <authorList>
            <person name="Osvatic J.T."/>
            <person name="Wilkins L.G.E."/>
            <person name="Leibrecht L."/>
            <person name="Leray M."/>
            <person name="Zauner S."/>
            <person name="Polzin J."/>
            <person name="Camacho Y."/>
            <person name="Gros O."/>
            <person name="van Gils J.A."/>
            <person name="Eisen J.A."/>
            <person name="Petersen J.M."/>
            <person name="Yuen B."/>
        </authorList>
    </citation>
    <scope>NUCLEOTIDE SEQUENCE</scope>
    <source>
        <strain evidence="6">MAGclacostrist064TRANS</strain>
    </source>
</reference>
<dbReference type="SUPFAM" id="SSF49299">
    <property type="entry name" value="PKD domain"/>
    <property type="match status" value="1"/>
</dbReference>
<dbReference type="Gene3D" id="2.60.40.1220">
    <property type="match status" value="1"/>
</dbReference>
<dbReference type="Pfam" id="PF00188">
    <property type="entry name" value="CAP"/>
    <property type="match status" value="1"/>
</dbReference>
<feature type="region of interest" description="Disordered" evidence="2">
    <location>
        <begin position="28"/>
        <end position="125"/>
    </location>
</feature>
<feature type="compositionally biased region" description="Low complexity" evidence="2">
    <location>
        <begin position="114"/>
        <end position="125"/>
    </location>
</feature>
<dbReference type="PANTHER" id="PTHR31157:SF1">
    <property type="entry name" value="SCP DOMAIN-CONTAINING PROTEIN"/>
    <property type="match status" value="1"/>
</dbReference>
<dbReference type="InterPro" id="IPR014755">
    <property type="entry name" value="Cu-Rt/internalin_Ig-like"/>
</dbReference>
<protein>
    <submittedName>
        <fullName evidence="6">CAP domain-containing protein</fullName>
    </submittedName>
</protein>